<gene>
    <name evidence="2" type="ORF">CVT25_011724</name>
</gene>
<organism evidence="2 3">
    <name type="scientific">Psilocybe cyanescens</name>
    <dbReference type="NCBI Taxonomy" id="93625"/>
    <lineage>
        <taxon>Eukaryota</taxon>
        <taxon>Fungi</taxon>
        <taxon>Dikarya</taxon>
        <taxon>Basidiomycota</taxon>
        <taxon>Agaricomycotina</taxon>
        <taxon>Agaricomycetes</taxon>
        <taxon>Agaricomycetidae</taxon>
        <taxon>Agaricales</taxon>
        <taxon>Agaricineae</taxon>
        <taxon>Strophariaceae</taxon>
        <taxon>Psilocybe</taxon>
    </lineage>
</organism>
<feature type="region of interest" description="Disordered" evidence="1">
    <location>
        <begin position="503"/>
        <end position="524"/>
    </location>
</feature>
<accession>A0A409WIE9</accession>
<dbReference type="EMBL" id="NHYD01003423">
    <property type="protein sequence ID" value="PPQ78265.1"/>
    <property type="molecule type" value="Genomic_DNA"/>
</dbReference>
<dbReference type="InParanoid" id="A0A409WIE9"/>
<name>A0A409WIE9_PSICY</name>
<keyword evidence="3" id="KW-1185">Reference proteome</keyword>
<feature type="compositionally biased region" description="Acidic residues" evidence="1">
    <location>
        <begin position="513"/>
        <end position="523"/>
    </location>
</feature>
<comment type="caution">
    <text evidence="2">The sequence shown here is derived from an EMBL/GenBank/DDBJ whole genome shotgun (WGS) entry which is preliminary data.</text>
</comment>
<feature type="region of interest" description="Disordered" evidence="1">
    <location>
        <begin position="342"/>
        <end position="390"/>
    </location>
</feature>
<dbReference type="AlphaFoldDB" id="A0A409WIE9"/>
<proteinExistence type="predicted"/>
<evidence type="ECO:0000313" key="3">
    <source>
        <dbReference type="Proteomes" id="UP000283269"/>
    </source>
</evidence>
<sequence length="651" mass="72679">MLRNRPRRWQGNEAEISIHTWELIVLQILLRPATPPVQKSSDIYFRHLSVKDHGYPLWIPEPNNRLPIQYQRQGIEIGDVGIITPSGSFDFLFNIRLPADNPINPPELPEQFASLHPPLDLIDIRGHLEFKPDSYLASSSIDRSQRDDSETPYVVITFYRNSFSQYHIRGLTFQSSASEGAILAMPNGAYSSDLGNITRFRKYMAANAEHWYRYVNGVRGREALNGEVRLVIGCHKTTTWGMATFADLRERKEFRLRFGPTGESSVGRTYGWDYTGMAEVRAGPDPQEIEALRLADGSEDGVQIYQNQCLFLRTLNVTLRNDIWDKLMAELELDLELEGNHSAEGCNLPPPGSTYSGNSIDSTGKEADLTPRSAPGANTLATTSTTDPPVLITGTPRHSLAHPSKPINEMLLAEKFEARMAITEDWDWMSILKEEDHFLPSSEDLCKRIREHYSITCDQEGVVYLHDMAENPLNNPDAATSIASDSKTWVFSDSPSHGSIALSGTTLESSSGAEDDGDLDGVDEDIRSLGLSRSRGGSVFVDSSPTVRNIAKVDGIAGTDISGIAEPTSIPSPRTTLRQRLVRKSKQQRTDTSETRALTIQQNPSPLRMSFGKLDEIYSTETTERNSEGHDDEAIKMRRRGLGRMLSLIRR</sequence>
<evidence type="ECO:0000256" key="1">
    <source>
        <dbReference type="SAM" id="MobiDB-lite"/>
    </source>
</evidence>
<feature type="compositionally biased region" description="Polar residues" evidence="1">
    <location>
        <begin position="503"/>
        <end position="512"/>
    </location>
</feature>
<dbReference type="STRING" id="93625.A0A409WIE9"/>
<protein>
    <submittedName>
        <fullName evidence="2">Uncharacterized protein</fullName>
    </submittedName>
</protein>
<evidence type="ECO:0000313" key="2">
    <source>
        <dbReference type="EMBL" id="PPQ78265.1"/>
    </source>
</evidence>
<feature type="compositionally biased region" description="Polar residues" evidence="1">
    <location>
        <begin position="353"/>
        <end position="362"/>
    </location>
</feature>
<dbReference type="Proteomes" id="UP000283269">
    <property type="component" value="Unassembled WGS sequence"/>
</dbReference>
<reference evidence="2 3" key="1">
    <citation type="journal article" date="2018" name="Evol. Lett.">
        <title>Horizontal gene cluster transfer increased hallucinogenic mushroom diversity.</title>
        <authorList>
            <person name="Reynolds H.T."/>
            <person name="Vijayakumar V."/>
            <person name="Gluck-Thaler E."/>
            <person name="Korotkin H.B."/>
            <person name="Matheny P.B."/>
            <person name="Slot J.C."/>
        </authorList>
    </citation>
    <scope>NUCLEOTIDE SEQUENCE [LARGE SCALE GENOMIC DNA]</scope>
    <source>
        <strain evidence="2 3">2631</strain>
    </source>
</reference>
<dbReference type="OrthoDB" id="3222453at2759"/>